<comment type="caution">
    <text evidence="2">The sequence shown here is derived from an EMBL/GenBank/DDBJ whole genome shotgun (WGS) entry which is preliminary data.</text>
</comment>
<name>A0ABU9XP24_9SPHN</name>
<keyword evidence="3" id="KW-1185">Reference proteome</keyword>
<dbReference type="RefSeq" id="WP_345863109.1">
    <property type="nucleotide sequence ID" value="NZ_JBDIMF010000001.1"/>
</dbReference>
<dbReference type="NCBIfam" id="TIGR02914">
    <property type="entry name" value="EpsI_fam"/>
    <property type="match status" value="1"/>
</dbReference>
<evidence type="ECO:0000313" key="3">
    <source>
        <dbReference type="Proteomes" id="UP001404104"/>
    </source>
</evidence>
<accession>A0ABU9XP24</accession>
<sequence>MDALTAMPAPMAPTTAIGRREMLIGGALLATAGIAFVRLPRLPVIAVGGSIKDVLPTTVGAWQSFVDPDLVMPPNDERAAAAVYEEQISRTYRADNENPIMMLIAYARRQSGMLMVHRPESCYPGSGFTITADRAVQIPLARGVTLGGRFLSTARDERIEQVLYWTRLGNGFPIDWDEERSNLAKQNLQGLQPDGALIRLSMISPDPATALASLTRFASALFHGSGRDGRALLAGPANV</sequence>
<feature type="domain" description="Methanolan biosynthesis EpsI" evidence="1">
    <location>
        <begin position="23"/>
        <end position="221"/>
    </location>
</feature>
<evidence type="ECO:0000313" key="2">
    <source>
        <dbReference type="EMBL" id="MEN2785578.1"/>
    </source>
</evidence>
<dbReference type="Proteomes" id="UP001404104">
    <property type="component" value="Unassembled WGS sequence"/>
</dbReference>
<dbReference type="EMBL" id="JBDIMF010000001">
    <property type="protein sequence ID" value="MEN2785578.1"/>
    <property type="molecule type" value="Genomic_DNA"/>
</dbReference>
<organism evidence="2 3">
    <name type="scientific">Sphingomonas qilianensis</name>
    <dbReference type="NCBI Taxonomy" id="1736690"/>
    <lineage>
        <taxon>Bacteria</taxon>
        <taxon>Pseudomonadati</taxon>
        <taxon>Pseudomonadota</taxon>
        <taxon>Alphaproteobacteria</taxon>
        <taxon>Sphingomonadales</taxon>
        <taxon>Sphingomonadaceae</taxon>
        <taxon>Sphingomonas</taxon>
    </lineage>
</organism>
<dbReference type="Pfam" id="PF11984">
    <property type="entry name" value="DUF3485"/>
    <property type="match status" value="1"/>
</dbReference>
<evidence type="ECO:0000259" key="1">
    <source>
        <dbReference type="Pfam" id="PF11984"/>
    </source>
</evidence>
<protein>
    <submittedName>
        <fullName evidence="2">Exosortase-associated protein EpsI, V-type</fullName>
    </submittedName>
</protein>
<gene>
    <name evidence="2" type="primary">epsI</name>
    <name evidence="2" type="synonym">epsI-V</name>
    <name evidence="2" type="ORF">ABC969_03990</name>
</gene>
<dbReference type="NCBIfam" id="NF045608">
    <property type="entry name" value="EpsI_type_V"/>
    <property type="match status" value="1"/>
</dbReference>
<dbReference type="InterPro" id="IPR054654">
    <property type="entry name" value="EpsI_type_V_pred"/>
</dbReference>
<dbReference type="InterPro" id="IPR014263">
    <property type="entry name" value="Methanolan_biosynth_EpsI"/>
</dbReference>
<proteinExistence type="predicted"/>
<reference evidence="2 3" key="1">
    <citation type="submission" date="2024-05" db="EMBL/GenBank/DDBJ databases">
        <authorList>
            <person name="Liu Q."/>
            <person name="Xin Y.-H."/>
        </authorList>
    </citation>
    <scope>NUCLEOTIDE SEQUENCE [LARGE SCALE GENOMIC DNA]</scope>
    <source>
        <strain evidence="2 3">CGMCC 1.15349</strain>
    </source>
</reference>